<accession>A0A0M6W7H7</accession>
<keyword evidence="4" id="KW-0175">Coiled coil</keyword>
<dbReference type="EMBL" id="CVRF01000003">
    <property type="protein sequence ID" value="CRK85798.1"/>
    <property type="molecule type" value="Genomic_DNA"/>
</dbReference>
<dbReference type="GO" id="GO:0051082">
    <property type="term" value="F:unfolded protein binding"/>
    <property type="evidence" value="ECO:0007669"/>
    <property type="project" value="InterPro"/>
</dbReference>
<organism evidence="5 6">
    <name type="scientific">Candidatus Providencia siddallii</name>
    <dbReference type="NCBI Taxonomy" id="1715285"/>
    <lineage>
        <taxon>Bacteria</taxon>
        <taxon>Pseudomonadati</taxon>
        <taxon>Pseudomonadota</taxon>
        <taxon>Gammaproteobacteria</taxon>
        <taxon>Enterobacterales</taxon>
        <taxon>Morganellaceae</taxon>
        <taxon>Providencia</taxon>
    </lineage>
</organism>
<dbReference type="PIRSF" id="PIRSF002094">
    <property type="entry name" value="OMP26_Skp"/>
    <property type="match status" value="1"/>
</dbReference>
<evidence type="ECO:0000313" key="5">
    <source>
        <dbReference type="EMBL" id="CRK85798.1"/>
    </source>
</evidence>
<dbReference type="SUPFAM" id="SSF111384">
    <property type="entry name" value="OmpH-like"/>
    <property type="match status" value="1"/>
</dbReference>
<reference evidence="6" key="1">
    <citation type="submission" date="2015-05" db="EMBL/GenBank/DDBJ databases">
        <authorList>
            <person name="Manzano-Marin A."/>
        </authorList>
    </citation>
    <scope>NUCLEOTIDE SEQUENCE [LARGE SCALE GENOMIC DNA]</scope>
    <source>
        <strain evidence="6">officinalis</strain>
    </source>
</reference>
<dbReference type="InterPro" id="IPR024930">
    <property type="entry name" value="Skp_dom_sf"/>
</dbReference>
<keyword evidence="6" id="KW-1185">Reference proteome</keyword>
<evidence type="ECO:0000256" key="4">
    <source>
        <dbReference type="SAM" id="Coils"/>
    </source>
</evidence>
<name>A0A0M6W7H7_9GAMM</name>
<dbReference type="Proteomes" id="UP000242301">
    <property type="component" value="Unassembled WGS sequence"/>
</dbReference>
<dbReference type="PANTHER" id="PTHR35089:SF1">
    <property type="entry name" value="CHAPERONE PROTEIN SKP"/>
    <property type="match status" value="1"/>
</dbReference>
<dbReference type="InterPro" id="IPR005632">
    <property type="entry name" value="Chaperone_Skp"/>
</dbReference>
<sequence>MKRVLHIIITSIILLTSKYVYAEKIAIVNIGEIFQKMPDRESVTKDLENEFKSRSTELKNLEKDLQIHIDKLQRNSSSLKQTERTNLESELIVKRNQFADKAHKFEEDTRRRQSEERNKILLRIQDAIKIIADKKGYDIIIDTTSIAYAKDSLDITNQVQKQVK</sequence>
<proteinExistence type="inferred from homology"/>
<dbReference type="Pfam" id="PF03938">
    <property type="entry name" value="OmpH"/>
    <property type="match status" value="1"/>
</dbReference>
<evidence type="ECO:0000256" key="3">
    <source>
        <dbReference type="PIRNR" id="PIRNR002094"/>
    </source>
</evidence>
<dbReference type="STRING" id="1715285.SOFFGTOCOR_0381"/>
<dbReference type="AlphaFoldDB" id="A0A0M6W7H7"/>
<evidence type="ECO:0000256" key="2">
    <source>
        <dbReference type="ARBA" id="ARBA00022729"/>
    </source>
</evidence>
<keyword evidence="2" id="KW-0732">Signal</keyword>
<evidence type="ECO:0000256" key="1">
    <source>
        <dbReference type="ARBA" id="ARBA00018026"/>
    </source>
</evidence>
<evidence type="ECO:0000313" key="6">
    <source>
        <dbReference type="Proteomes" id="UP000242301"/>
    </source>
</evidence>
<feature type="coiled-coil region" evidence="4">
    <location>
        <begin position="44"/>
        <end position="75"/>
    </location>
</feature>
<comment type="similarity">
    <text evidence="3">Belongs to the skp family.</text>
</comment>
<dbReference type="GO" id="GO:0050821">
    <property type="term" value="P:protein stabilization"/>
    <property type="evidence" value="ECO:0007669"/>
    <property type="project" value="TreeGrafter"/>
</dbReference>
<dbReference type="PANTHER" id="PTHR35089">
    <property type="entry name" value="CHAPERONE PROTEIN SKP"/>
    <property type="match status" value="1"/>
</dbReference>
<dbReference type="Gene3D" id="3.30.910.20">
    <property type="entry name" value="Skp domain"/>
    <property type="match status" value="1"/>
</dbReference>
<dbReference type="SMART" id="SM00935">
    <property type="entry name" value="OmpH"/>
    <property type="match status" value="1"/>
</dbReference>
<dbReference type="GO" id="GO:0005829">
    <property type="term" value="C:cytosol"/>
    <property type="evidence" value="ECO:0007669"/>
    <property type="project" value="TreeGrafter"/>
</dbReference>
<protein>
    <recommendedName>
        <fullName evidence="1">Chaperone protein Skp</fullName>
    </recommendedName>
</protein>
<gene>
    <name evidence="5" type="primary">skp</name>
    <name evidence="5" type="ORF">SOFFGTOCOR_0381</name>
</gene>